<protein>
    <recommendedName>
        <fullName evidence="6">DUF4352 domain-containing protein</fullName>
    </recommendedName>
</protein>
<dbReference type="PROSITE" id="PS51257">
    <property type="entry name" value="PROKAR_LIPOPROTEIN"/>
    <property type="match status" value="1"/>
</dbReference>
<sequence length="201" mass="22719">MNIKTILPTMGALSILLLSACGTDEDSNGSMNNENEKPQEEVEEDEFDEDFATKENPLNFGSTITINFIRENDEGEEYAYFANYTMVDMLRGEEVNDMLPDAEPKEGFEFAVVKAHVQFVFSPIEDETVSFEWSDFKFLSGENEYNAEEVNIEEDSIGLLKGDILPMEETEGYVVGQVEIGEDFNLSIEPNDDEIVVFDVE</sequence>
<feature type="region of interest" description="Disordered" evidence="2">
    <location>
        <begin position="24"/>
        <end position="45"/>
    </location>
</feature>
<organism evidence="4 5">
    <name type="scientific">Jeotgalibacillus marinus</name>
    <dbReference type="NCBI Taxonomy" id="86667"/>
    <lineage>
        <taxon>Bacteria</taxon>
        <taxon>Bacillati</taxon>
        <taxon>Bacillota</taxon>
        <taxon>Bacilli</taxon>
        <taxon>Bacillales</taxon>
        <taxon>Caryophanaceae</taxon>
        <taxon>Jeotgalibacillus</taxon>
    </lineage>
</organism>
<accession>A0ABV3Q844</accession>
<dbReference type="InterPro" id="IPR029050">
    <property type="entry name" value="Immunoprotect_excell_Ig-like"/>
</dbReference>
<keyword evidence="5" id="KW-1185">Reference proteome</keyword>
<keyword evidence="1 3" id="KW-0732">Signal</keyword>
<dbReference type="Gene3D" id="2.60.40.1240">
    <property type="match status" value="1"/>
</dbReference>
<comment type="caution">
    <text evidence="4">The sequence shown here is derived from an EMBL/GenBank/DDBJ whole genome shotgun (WGS) entry which is preliminary data.</text>
</comment>
<name>A0ABV3Q844_9BACL</name>
<evidence type="ECO:0000256" key="2">
    <source>
        <dbReference type="SAM" id="MobiDB-lite"/>
    </source>
</evidence>
<dbReference type="RefSeq" id="WP_367780790.1">
    <property type="nucleotide sequence ID" value="NZ_JBFMIA010000031.1"/>
</dbReference>
<feature type="signal peptide" evidence="3">
    <location>
        <begin position="1"/>
        <end position="20"/>
    </location>
</feature>
<feature type="chain" id="PRO_5045297168" description="DUF4352 domain-containing protein" evidence="3">
    <location>
        <begin position="21"/>
        <end position="201"/>
    </location>
</feature>
<proteinExistence type="predicted"/>
<gene>
    <name evidence="4" type="ORF">AB1471_16110</name>
</gene>
<dbReference type="EMBL" id="JBFMIA010000031">
    <property type="protein sequence ID" value="MEW9503301.1"/>
    <property type="molecule type" value="Genomic_DNA"/>
</dbReference>
<reference evidence="4 5" key="1">
    <citation type="journal article" date="1979" name="Int. J. Syst. Evol. Microbiol.">
        <title>Bacillus globisporus subsp. marinus subsp. nov.</title>
        <authorList>
            <person name="Liu H."/>
        </authorList>
    </citation>
    <scope>NUCLEOTIDE SEQUENCE [LARGE SCALE GENOMIC DNA]</scope>
    <source>
        <strain evidence="4 5">DSM 1297</strain>
    </source>
</reference>
<dbReference type="Proteomes" id="UP001556040">
    <property type="component" value="Unassembled WGS sequence"/>
</dbReference>
<evidence type="ECO:0000256" key="1">
    <source>
        <dbReference type="ARBA" id="ARBA00022729"/>
    </source>
</evidence>
<evidence type="ECO:0000313" key="4">
    <source>
        <dbReference type="EMBL" id="MEW9503301.1"/>
    </source>
</evidence>
<evidence type="ECO:0008006" key="6">
    <source>
        <dbReference type="Google" id="ProtNLM"/>
    </source>
</evidence>
<evidence type="ECO:0000256" key="3">
    <source>
        <dbReference type="SAM" id="SignalP"/>
    </source>
</evidence>
<evidence type="ECO:0000313" key="5">
    <source>
        <dbReference type="Proteomes" id="UP001556040"/>
    </source>
</evidence>